<keyword evidence="2" id="KW-1133">Transmembrane helix</keyword>
<feature type="transmembrane region" description="Helical" evidence="2">
    <location>
        <begin position="96"/>
        <end position="116"/>
    </location>
</feature>
<accession>A0A1H1ARD7</accession>
<evidence type="ECO:0000313" key="4">
    <source>
        <dbReference type="Proteomes" id="UP000217103"/>
    </source>
</evidence>
<reference evidence="3 4" key="1">
    <citation type="submission" date="2016-10" db="EMBL/GenBank/DDBJ databases">
        <authorList>
            <person name="de Groot N.N."/>
        </authorList>
    </citation>
    <scope>NUCLEOTIDE SEQUENCE [LARGE SCALE GENOMIC DNA]</scope>
    <source>
        <strain evidence="3 4">DSM 43794</strain>
    </source>
</reference>
<gene>
    <name evidence="3" type="ORF">SAMN04489764_0624</name>
</gene>
<evidence type="ECO:0000256" key="1">
    <source>
        <dbReference type="SAM" id="MobiDB-lite"/>
    </source>
</evidence>
<dbReference type="RefSeq" id="WP_242659057.1">
    <property type="nucleotide sequence ID" value="NZ_FNKK01000002.1"/>
</dbReference>
<feature type="region of interest" description="Disordered" evidence="1">
    <location>
        <begin position="1"/>
        <end position="43"/>
    </location>
</feature>
<dbReference type="STRING" id="35622.SAMN04489764_0624"/>
<dbReference type="Proteomes" id="UP000217103">
    <property type="component" value="Unassembled WGS sequence"/>
</dbReference>
<protein>
    <recommendedName>
        <fullName evidence="5">Holin-X, holin superfamily III</fullName>
    </recommendedName>
</protein>
<keyword evidence="4" id="KW-1185">Reference proteome</keyword>
<evidence type="ECO:0008006" key="5">
    <source>
        <dbReference type="Google" id="ProtNLM"/>
    </source>
</evidence>
<evidence type="ECO:0000313" key="3">
    <source>
        <dbReference type="EMBL" id="SDQ42338.1"/>
    </source>
</evidence>
<dbReference type="AlphaFoldDB" id="A0A1H1ARD7"/>
<dbReference type="EMBL" id="FNKK01000002">
    <property type="protein sequence ID" value="SDQ42338.1"/>
    <property type="molecule type" value="Genomic_DNA"/>
</dbReference>
<keyword evidence="2" id="KW-0472">Membrane</keyword>
<organism evidence="3 4">
    <name type="scientific">Thermostaphylospora chromogena</name>
    <dbReference type="NCBI Taxonomy" id="35622"/>
    <lineage>
        <taxon>Bacteria</taxon>
        <taxon>Bacillati</taxon>
        <taxon>Actinomycetota</taxon>
        <taxon>Actinomycetes</taxon>
        <taxon>Streptosporangiales</taxon>
        <taxon>Thermomonosporaceae</taxon>
        <taxon>Thermostaphylospora</taxon>
    </lineage>
</organism>
<proteinExistence type="predicted"/>
<keyword evidence="2" id="KW-0812">Transmembrane</keyword>
<feature type="transmembrane region" description="Helical" evidence="2">
    <location>
        <begin position="69"/>
        <end position="90"/>
    </location>
</feature>
<feature type="compositionally biased region" description="Low complexity" evidence="1">
    <location>
        <begin position="1"/>
        <end position="41"/>
    </location>
</feature>
<evidence type="ECO:0000256" key="2">
    <source>
        <dbReference type="SAM" id="Phobius"/>
    </source>
</evidence>
<sequence length="161" mass="16392">MSETTSGETVTTVKAAPGKTPAPAPSGKSSAPSTPSAPAGPDEMPAALEAMMTEDESVAAKAEAARLRYGFYVVLMGLAAILIGFVVIALQGGDAAAPFAGLAGVTGAIIGAYFGVQIGQSGKDRVEAELRRANETAIRLAAKIHAHDADAVLDSISRRRR</sequence>
<name>A0A1H1ARD7_9ACTN</name>